<dbReference type="AlphaFoldDB" id="A0A1Z3NBC7"/>
<organism evidence="2 3">
    <name type="scientific">Bdellovibrio bacteriovorus</name>
    <dbReference type="NCBI Taxonomy" id="959"/>
    <lineage>
        <taxon>Bacteria</taxon>
        <taxon>Pseudomonadati</taxon>
        <taxon>Bdellovibrionota</taxon>
        <taxon>Bdellovibrionia</taxon>
        <taxon>Bdellovibrionales</taxon>
        <taxon>Pseudobdellovibrionaceae</taxon>
        <taxon>Bdellovibrio</taxon>
    </lineage>
</organism>
<proteinExistence type="predicted"/>
<evidence type="ECO:0000313" key="2">
    <source>
        <dbReference type="EMBL" id="ASD64747.1"/>
    </source>
</evidence>
<dbReference type="OrthoDB" id="9342668at2"/>
<evidence type="ECO:0000256" key="1">
    <source>
        <dbReference type="SAM" id="SignalP"/>
    </source>
</evidence>
<reference evidence="2 3" key="1">
    <citation type="submission" date="2017-04" db="EMBL/GenBank/DDBJ databases">
        <title>Whole genome sequence of Bdellovibrio bacteriovorus strain SSB218315.</title>
        <authorList>
            <person name="Oyedara O."/>
            <person name="Rodriguez-Perez M.A."/>
        </authorList>
    </citation>
    <scope>NUCLEOTIDE SEQUENCE [LARGE SCALE GENOMIC DNA]</scope>
    <source>
        <strain evidence="2 3">SSB218315</strain>
    </source>
</reference>
<keyword evidence="1" id="KW-0732">Signal</keyword>
<name>A0A1Z3NBC7_BDEBC</name>
<feature type="chain" id="PRO_5012396402" evidence="1">
    <location>
        <begin position="18"/>
        <end position="144"/>
    </location>
</feature>
<dbReference type="Proteomes" id="UP000197003">
    <property type="component" value="Chromosome"/>
</dbReference>
<gene>
    <name evidence="2" type="ORF">B9G79_14840</name>
</gene>
<feature type="signal peptide" evidence="1">
    <location>
        <begin position="1"/>
        <end position="17"/>
    </location>
</feature>
<evidence type="ECO:0000313" key="3">
    <source>
        <dbReference type="Proteomes" id="UP000197003"/>
    </source>
</evidence>
<accession>A0A1Z3NBC7</accession>
<dbReference type="RefSeq" id="WP_088566189.1">
    <property type="nucleotide sequence ID" value="NZ_CP020946.1"/>
</dbReference>
<sequence length="144" mass="15992">MKFILTLLMTLGASTHASPLQDGQETNGGDPYAAEFLFVVDSTLQQLPLTLPLENEAAIQREVLEEARTAVLVASVEVLNLDGREVAAVNQPLTIPPRIVVSRSAWKSLDIKQKRLLVLHELLPIAGIYDDHYKNSLRLWQLLP</sequence>
<dbReference type="EMBL" id="CP020946">
    <property type="protein sequence ID" value="ASD64747.1"/>
    <property type="molecule type" value="Genomic_DNA"/>
</dbReference>
<protein>
    <submittedName>
        <fullName evidence="2">Uncharacterized protein</fullName>
    </submittedName>
</protein>